<feature type="compositionally biased region" description="Basic residues" evidence="1">
    <location>
        <begin position="294"/>
        <end position="303"/>
    </location>
</feature>
<feature type="region of interest" description="Disordered" evidence="1">
    <location>
        <begin position="1"/>
        <end position="303"/>
    </location>
</feature>
<evidence type="ECO:0000256" key="1">
    <source>
        <dbReference type="SAM" id="MobiDB-lite"/>
    </source>
</evidence>
<feature type="compositionally biased region" description="Low complexity" evidence="1">
    <location>
        <begin position="274"/>
        <end position="291"/>
    </location>
</feature>
<feature type="compositionally biased region" description="Basic residues" evidence="1">
    <location>
        <begin position="166"/>
        <end position="181"/>
    </location>
</feature>
<sequence length="303" mass="33110">MGCPRRRPGRRRGRLPDGAGPRRSPRRTRRPAPPAGTPRADRGSRPHGRWPGGPSCSPRRPAGRRSTPAGRRSRAVPPGPSDRLADRPPARSGTAPRRRPVHRRAARCPTHARPPACSRPARGGLPGATAVRWRWRSTPRRTHPAAARGGSRPGSPGGRDHGPAIRSKRLRWPERSHRRAVRGTSAAGSAAAHRHRSGTAPPARPGPPVVRRVGSAPAHPTRCGERLRAPGRTVGPARSRPHHGRGTPRRGRRPPGAARPPGRQWWAPARWQDRAPSARARAQRRSATVARPPRPPRPRRRPR</sequence>
<proteinExistence type="predicted"/>
<dbReference type="EMBL" id="VSSQ01030225">
    <property type="protein sequence ID" value="MPM80665.1"/>
    <property type="molecule type" value="Genomic_DNA"/>
</dbReference>
<evidence type="ECO:0000313" key="2">
    <source>
        <dbReference type="EMBL" id="MPM80665.1"/>
    </source>
</evidence>
<feature type="compositionally biased region" description="Basic residues" evidence="1">
    <location>
        <begin position="1"/>
        <end position="13"/>
    </location>
</feature>
<feature type="compositionally biased region" description="Low complexity" evidence="1">
    <location>
        <begin position="254"/>
        <end position="263"/>
    </location>
</feature>
<organism evidence="2">
    <name type="scientific">bioreactor metagenome</name>
    <dbReference type="NCBI Taxonomy" id="1076179"/>
    <lineage>
        <taxon>unclassified sequences</taxon>
        <taxon>metagenomes</taxon>
        <taxon>ecological metagenomes</taxon>
    </lineage>
</organism>
<accession>A0A645CUV6</accession>
<protein>
    <submittedName>
        <fullName evidence="2">Uncharacterized protein</fullName>
    </submittedName>
</protein>
<comment type="caution">
    <text evidence="2">The sequence shown here is derived from an EMBL/GenBank/DDBJ whole genome shotgun (WGS) entry which is preliminary data.</text>
</comment>
<name>A0A645CUV6_9ZZZZ</name>
<reference evidence="2" key="1">
    <citation type="submission" date="2019-08" db="EMBL/GenBank/DDBJ databases">
        <authorList>
            <person name="Kucharzyk K."/>
            <person name="Murdoch R.W."/>
            <person name="Higgins S."/>
            <person name="Loffler F."/>
        </authorList>
    </citation>
    <scope>NUCLEOTIDE SEQUENCE</scope>
</reference>
<feature type="compositionally biased region" description="Low complexity" evidence="1">
    <location>
        <begin position="182"/>
        <end position="191"/>
    </location>
</feature>
<feature type="compositionally biased region" description="Basic residues" evidence="1">
    <location>
        <begin position="239"/>
        <end position="253"/>
    </location>
</feature>
<feature type="compositionally biased region" description="Basic residues" evidence="1">
    <location>
        <begin position="96"/>
        <end position="106"/>
    </location>
</feature>
<gene>
    <name evidence="2" type="ORF">SDC9_127715</name>
</gene>
<feature type="compositionally biased region" description="Basic residues" evidence="1">
    <location>
        <begin position="133"/>
        <end position="143"/>
    </location>
</feature>
<feature type="compositionally biased region" description="Low complexity" evidence="1">
    <location>
        <begin position="209"/>
        <end position="218"/>
    </location>
</feature>
<dbReference type="AlphaFoldDB" id="A0A645CUV6"/>